<dbReference type="AlphaFoldDB" id="L7CEU6"/>
<name>L7CEU6_RHOBT</name>
<sequence length="48" mass="5486">MNLGSRALQSRWSEFKDLVELFMASVPGEVFGLLTKNTHWDTDAVFLQ</sequence>
<proteinExistence type="predicted"/>
<reference evidence="1 2" key="1">
    <citation type="journal article" date="2013" name="Mar. Genomics">
        <title>Expression of sulfatases in Rhodopirellula baltica and the diversity of sulfatases in the genus Rhodopirellula.</title>
        <authorList>
            <person name="Wegner C.E."/>
            <person name="Richter-Heitmann T."/>
            <person name="Klindworth A."/>
            <person name="Klockow C."/>
            <person name="Richter M."/>
            <person name="Achstetter T."/>
            <person name="Glockner F.O."/>
            <person name="Harder J."/>
        </authorList>
    </citation>
    <scope>NUCLEOTIDE SEQUENCE [LARGE SCALE GENOMIC DNA]</scope>
    <source>
        <strain evidence="1 2">SWK14</strain>
    </source>
</reference>
<comment type="caution">
    <text evidence="1">The sequence shown here is derived from an EMBL/GenBank/DDBJ whole genome shotgun (WGS) entry which is preliminary data.</text>
</comment>
<evidence type="ECO:0000313" key="1">
    <source>
        <dbReference type="EMBL" id="ELP32518.1"/>
    </source>
</evidence>
<dbReference type="EMBL" id="AMWG01000102">
    <property type="protein sequence ID" value="ELP32518.1"/>
    <property type="molecule type" value="Genomic_DNA"/>
</dbReference>
<protein>
    <submittedName>
        <fullName evidence="1">Uncharacterized protein</fullName>
    </submittedName>
</protein>
<dbReference type="PATRIC" id="fig|993516.3.peg.3791"/>
<organism evidence="1 2">
    <name type="scientific">Rhodopirellula baltica SWK14</name>
    <dbReference type="NCBI Taxonomy" id="993516"/>
    <lineage>
        <taxon>Bacteria</taxon>
        <taxon>Pseudomonadati</taxon>
        <taxon>Planctomycetota</taxon>
        <taxon>Planctomycetia</taxon>
        <taxon>Pirellulales</taxon>
        <taxon>Pirellulaceae</taxon>
        <taxon>Rhodopirellula</taxon>
    </lineage>
</organism>
<gene>
    <name evidence="1" type="ORF">RBSWK_03550</name>
</gene>
<evidence type="ECO:0000313" key="2">
    <source>
        <dbReference type="Proteomes" id="UP000010959"/>
    </source>
</evidence>
<dbReference type="Proteomes" id="UP000010959">
    <property type="component" value="Unassembled WGS sequence"/>
</dbReference>
<accession>L7CEU6</accession>